<name>A0A8H7PRS6_9FUNG</name>
<accession>A0A8H7PRS6</accession>
<keyword evidence="1" id="KW-1133">Transmembrane helix</keyword>
<keyword evidence="1" id="KW-0812">Transmembrane</keyword>
<evidence type="ECO:0000313" key="3">
    <source>
        <dbReference type="Proteomes" id="UP000612746"/>
    </source>
</evidence>
<evidence type="ECO:0000313" key="2">
    <source>
        <dbReference type="EMBL" id="KAG2178339.1"/>
    </source>
</evidence>
<feature type="transmembrane region" description="Helical" evidence="1">
    <location>
        <begin position="215"/>
        <end position="237"/>
    </location>
</feature>
<dbReference type="Proteomes" id="UP000612746">
    <property type="component" value="Unassembled WGS sequence"/>
</dbReference>
<comment type="caution">
    <text evidence="2">The sequence shown here is derived from an EMBL/GenBank/DDBJ whole genome shotgun (WGS) entry which is preliminary data.</text>
</comment>
<feature type="transmembrane region" description="Helical" evidence="1">
    <location>
        <begin position="95"/>
        <end position="116"/>
    </location>
</feature>
<organism evidence="2 3">
    <name type="scientific">Umbelopsis vinacea</name>
    <dbReference type="NCBI Taxonomy" id="44442"/>
    <lineage>
        <taxon>Eukaryota</taxon>
        <taxon>Fungi</taxon>
        <taxon>Fungi incertae sedis</taxon>
        <taxon>Mucoromycota</taxon>
        <taxon>Mucoromycotina</taxon>
        <taxon>Umbelopsidomycetes</taxon>
        <taxon>Umbelopsidales</taxon>
        <taxon>Umbelopsidaceae</taxon>
        <taxon>Umbelopsis</taxon>
    </lineage>
</organism>
<feature type="transmembrane region" description="Helical" evidence="1">
    <location>
        <begin position="59"/>
        <end position="83"/>
    </location>
</feature>
<sequence>MLLYPALRSGKHRTLISLYVVECLEDINSIVFLGVEASKILATPTTTFALDGMSVFNAYAYQSISTARSVLLLGLCINLWMAVHRPHINADRDWFWWYVLVAVVLALLSSIPVFVWEHIHEPNTWAQTLFAYFNCYVNDRLISSAAIIYGQFSLNAISMILMCTYICKQFDIYPGLSTNFNYQSTLPSPLFDIKLKFFDILRPPPMKLRRPYSLAFVRIVVRMLCCSIIASVVVFWLDLQAVIDMASNKDDDNNLTLNNASLNIFIGVSRFTVGSLPRFKSTFSTGAEPEGEWQELGSVIEPTESNKYHPGHV</sequence>
<keyword evidence="1" id="KW-0472">Membrane</keyword>
<feature type="transmembrane region" description="Helical" evidence="1">
    <location>
        <begin position="146"/>
        <end position="167"/>
    </location>
</feature>
<dbReference type="EMBL" id="JAEPRA010000011">
    <property type="protein sequence ID" value="KAG2178339.1"/>
    <property type="molecule type" value="Genomic_DNA"/>
</dbReference>
<keyword evidence="3" id="KW-1185">Reference proteome</keyword>
<gene>
    <name evidence="2" type="ORF">INT44_001489</name>
</gene>
<protein>
    <submittedName>
        <fullName evidence="2">Uncharacterized protein</fullName>
    </submittedName>
</protein>
<dbReference type="OrthoDB" id="2424168at2759"/>
<reference evidence="2" key="1">
    <citation type="submission" date="2020-12" db="EMBL/GenBank/DDBJ databases">
        <title>Metabolic potential, ecology and presence of endohyphal bacteria is reflected in genomic diversity of Mucoromycotina.</title>
        <authorList>
            <person name="Muszewska A."/>
            <person name="Okrasinska A."/>
            <person name="Steczkiewicz K."/>
            <person name="Drgas O."/>
            <person name="Orlowska M."/>
            <person name="Perlinska-Lenart U."/>
            <person name="Aleksandrzak-Piekarczyk T."/>
            <person name="Szatraj K."/>
            <person name="Zielenkiewicz U."/>
            <person name="Pilsyk S."/>
            <person name="Malc E."/>
            <person name="Mieczkowski P."/>
            <person name="Kruszewska J.S."/>
            <person name="Biernat P."/>
            <person name="Pawlowska J."/>
        </authorList>
    </citation>
    <scope>NUCLEOTIDE SEQUENCE</scope>
    <source>
        <strain evidence="2">WA0000051536</strain>
    </source>
</reference>
<proteinExistence type="predicted"/>
<dbReference type="AlphaFoldDB" id="A0A8H7PRS6"/>
<evidence type="ECO:0000256" key="1">
    <source>
        <dbReference type="SAM" id="Phobius"/>
    </source>
</evidence>